<evidence type="ECO:0000313" key="9">
    <source>
        <dbReference type="EMBL" id="GAA3071640.1"/>
    </source>
</evidence>
<feature type="transmembrane region" description="Helical" evidence="7">
    <location>
        <begin position="294"/>
        <end position="316"/>
    </location>
</feature>
<dbReference type="PANTHER" id="PTHR43133">
    <property type="entry name" value="RNA POLYMERASE ECF-TYPE SIGMA FACTO"/>
    <property type="match status" value="1"/>
</dbReference>
<dbReference type="SUPFAM" id="SSF88946">
    <property type="entry name" value="Sigma2 domain of RNA polymerase sigma factors"/>
    <property type="match status" value="1"/>
</dbReference>
<dbReference type="InterPro" id="IPR013325">
    <property type="entry name" value="RNA_pol_sigma_r2"/>
</dbReference>
<accession>A0ABP6M559</accession>
<evidence type="ECO:0000256" key="1">
    <source>
        <dbReference type="ARBA" id="ARBA00010641"/>
    </source>
</evidence>
<feature type="compositionally biased region" description="Low complexity" evidence="6">
    <location>
        <begin position="321"/>
        <end position="342"/>
    </location>
</feature>
<comment type="similarity">
    <text evidence="1">Belongs to the sigma-70 factor family. ECF subfamily.</text>
</comment>
<evidence type="ECO:0000313" key="10">
    <source>
        <dbReference type="Proteomes" id="UP001501532"/>
    </source>
</evidence>
<evidence type="ECO:0000256" key="5">
    <source>
        <dbReference type="ARBA" id="ARBA00023163"/>
    </source>
</evidence>
<keyword evidence="7" id="KW-0812">Transmembrane</keyword>
<protein>
    <recommendedName>
        <fullName evidence="8">RNA polymerase sigma-70 region 4 domain-containing protein</fullName>
    </recommendedName>
</protein>
<dbReference type="PANTHER" id="PTHR43133:SF52">
    <property type="entry name" value="ECF RNA POLYMERASE SIGMA FACTOR SIGL"/>
    <property type="match status" value="1"/>
</dbReference>
<keyword evidence="7" id="KW-0472">Membrane</keyword>
<evidence type="ECO:0000256" key="7">
    <source>
        <dbReference type="SAM" id="Phobius"/>
    </source>
</evidence>
<keyword evidence="10" id="KW-1185">Reference proteome</keyword>
<feature type="compositionally biased region" description="Low complexity" evidence="6">
    <location>
        <begin position="260"/>
        <end position="276"/>
    </location>
</feature>
<dbReference type="InterPro" id="IPR007630">
    <property type="entry name" value="RNA_pol_sigma70_r4"/>
</dbReference>
<feature type="region of interest" description="Disordered" evidence="6">
    <location>
        <begin position="321"/>
        <end position="351"/>
    </location>
</feature>
<dbReference type="NCBIfam" id="TIGR02937">
    <property type="entry name" value="sigma70-ECF"/>
    <property type="match status" value="1"/>
</dbReference>
<keyword evidence="7" id="KW-1133">Transmembrane helix</keyword>
<keyword evidence="3" id="KW-0731">Sigma factor</keyword>
<evidence type="ECO:0000259" key="8">
    <source>
        <dbReference type="Pfam" id="PF04545"/>
    </source>
</evidence>
<dbReference type="SUPFAM" id="SSF88659">
    <property type="entry name" value="Sigma3 and sigma4 domains of RNA polymerase sigma factors"/>
    <property type="match status" value="1"/>
</dbReference>
<dbReference type="Proteomes" id="UP001501532">
    <property type="component" value="Unassembled WGS sequence"/>
</dbReference>
<keyword evidence="5" id="KW-0804">Transcription</keyword>
<organism evidence="9 10">
    <name type="scientific">Streptomyces glomeratus</name>
    <dbReference type="NCBI Taxonomy" id="284452"/>
    <lineage>
        <taxon>Bacteria</taxon>
        <taxon>Bacillati</taxon>
        <taxon>Actinomycetota</taxon>
        <taxon>Actinomycetes</taxon>
        <taxon>Kitasatosporales</taxon>
        <taxon>Streptomycetaceae</taxon>
        <taxon>Streptomyces</taxon>
    </lineage>
</organism>
<dbReference type="Gene3D" id="1.10.1740.10">
    <property type="match status" value="1"/>
</dbReference>
<dbReference type="InterPro" id="IPR013324">
    <property type="entry name" value="RNA_pol_sigma_r3/r4-like"/>
</dbReference>
<dbReference type="Gene3D" id="1.10.10.10">
    <property type="entry name" value="Winged helix-like DNA-binding domain superfamily/Winged helix DNA-binding domain"/>
    <property type="match status" value="1"/>
</dbReference>
<sequence length="458" mass="47835">MLRRKARRGPGAVHAVDDPLDAAQERRVRAVLALGGVPQTDLPDGVQQVRLRLLERTASGREAPRDVSAWAAVVASNLAMDWHRARRRQERLGERLASLRQPADLSGEDSSVLSLAVAQGLDELSEAQRQVLVLRFYADLPVRDIAEELGSRRARSRAGSTRRSVRCATVCTRTRWCDMAAEYDGVDALMAAITGEPLPDAARSDAEFMAGHRAALADVALLRKQLGVLGDALAAPSPEAPSPEAPSPEAPSPEAPSPEVPSQSPEAPSPAAAPSRPLAPRPVRPARRGRALRLAFGSLAAVVALSAVVGLARLVALGGGADDAASKSSADSAGAVGPSVGDGPPPSDPEREVACSRLVVEGTVSGVGPLDGPRIRVVLTVTRYYRPDGGPSQVTVLLDGGAEPRPRRGQHVLIRVPRGGDGPTLWAVGEERVAANRAWITGALPGSRHTGCPSGGPS</sequence>
<proteinExistence type="inferred from homology"/>
<feature type="region of interest" description="Disordered" evidence="6">
    <location>
        <begin position="233"/>
        <end position="284"/>
    </location>
</feature>
<dbReference type="InterPro" id="IPR039425">
    <property type="entry name" value="RNA_pol_sigma-70-like"/>
</dbReference>
<gene>
    <name evidence="9" type="ORF">GCM10010448_63110</name>
</gene>
<comment type="caution">
    <text evidence="9">The sequence shown here is derived from an EMBL/GenBank/DDBJ whole genome shotgun (WGS) entry which is preliminary data.</text>
</comment>
<keyword evidence="2" id="KW-0805">Transcription regulation</keyword>
<evidence type="ECO:0000256" key="3">
    <source>
        <dbReference type="ARBA" id="ARBA00023082"/>
    </source>
</evidence>
<evidence type="ECO:0000256" key="4">
    <source>
        <dbReference type="ARBA" id="ARBA00023125"/>
    </source>
</evidence>
<dbReference type="Pfam" id="PF04545">
    <property type="entry name" value="Sigma70_r4"/>
    <property type="match status" value="1"/>
</dbReference>
<evidence type="ECO:0000256" key="2">
    <source>
        <dbReference type="ARBA" id="ARBA00023015"/>
    </source>
</evidence>
<dbReference type="InterPro" id="IPR014284">
    <property type="entry name" value="RNA_pol_sigma-70_dom"/>
</dbReference>
<dbReference type="EMBL" id="BAAAUF010000073">
    <property type="protein sequence ID" value="GAA3071640.1"/>
    <property type="molecule type" value="Genomic_DNA"/>
</dbReference>
<evidence type="ECO:0000256" key="6">
    <source>
        <dbReference type="SAM" id="MobiDB-lite"/>
    </source>
</evidence>
<dbReference type="InterPro" id="IPR036388">
    <property type="entry name" value="WH-like_DNA-bd_sf"/>
</dbReference>
<reference evidence="10" key="1">
    <citation type="journal article" date="2019" name="Int. J. Syst. Evol. Microbiol.">
        <title>The Global Catalogue of Microorganisms (GCM) 10K type strain sequencing project: providing services to taxonomists for standard genome sequencing and annotation.</title>
        <authorList>
            <consortium name="The Broad Institute Genomics Platform"/>
            <consortium name="The Broad Institute Genome Sequencing Center for Infectious Disease"/>
            <person name="Wu L."/>
            <person name="Ma J."/>
        </authorList>
    </citation>
    <scope>NUCLEOTIDE SEQUENCE [LARGE SCALE GENOMIC DNA]</scope>
    <source>
        <strain evidence="10">JCM 9091</strain>
    </source>
</reference>
<feature type="compositionally biased region" description="Pro residues" evidence="6">
    <location>
        <begin position="238"/>
        <end position="259"/>
    </location>
</feature>
<keyword evidence="4" id="KW-0238">DNA-binding</keyword>
<feature type="domain" description="RNA polymerase sigma-70 region 4" evidence="8">
    <location>
        <begin position="121"/>
        <end position="150"/>
    </location>
</feature>
<name>A0ABP6M559_9ACTN</name>